<sequence>MAFPTTMASGALPRFLLPKLSWHTPAKTYRSLLIPAIQPTAPWQSQTTSFHTSSQTPQCRRAGSLPYSAPNSSMFRKTFHTTPARQRDHHFDTLKFVQRLKGEGFTEEQSCCHDEGAQRCHRREHSKSYPHNGPSRRRRQGHLYPESRLRQATLRAPLRRQHRIEYHACRPRAPVQRHYQAEQPSA</sequence>
<reference evidence="3" key="1">
    <citation type="journal article" date="2011" name="PLoS Pathog.">
        <title>Comparative genomics yields insights into niche adaptation of plant vascular wilt pathogens.</title>
        <authorList>
            <person name="Klosterman S.J."/>
            <person name="Subbarao K.V."/>
            <person name="Kang S."/>
            <person name="Veronese P."/>
            <person name="Gold S.E."/>
            <person name="Thomma B.P.H.J."/>
            <person name="Chen Z."/>
            <person name="Henrissat B."/>
            <person name="Lee Y.-H."/>
            <person name="Park J."/>
            <person name="Garcia-Pedrajas M.D."/>
            <person name="Barbara D.J."/>
            <person name="Anchieta A."/>
            <person name="de Jonge R."/>
            <person name="Santhanam P."/>
            <person name="Maruthachalam K."/>
            <person name="Atallah Z."/>
            <person name="Amyotte S.G."/>
            <person name="Paz Z."/>
            <person name="Inderbitzin P."/>
            <person name="Hayes R.J."/>
            <person name="Heiman D.I."/>
            <person name="Young S."/>
            <person name="Zeng Q."/>
            <person name="Engels R."/>
            <person name="Galagan J."/>
            <person name="Cuomo C.A."/>
            <person name="Dobinson K.F."/>
            <person name="Ma L.-J."/>
        </authorList>
    </citation>
    <scope>NUCLEOTIDE SEQUENCE [LARGE SCALE GENOMIC DNA]</scope>
    <source>
        <strain evidence="3">VaMs.102 / ATCC MYA-4576 / FGSC 10136</strain>
    </source>
</reference>
<name>C9SJ17_VERA1</name>
<feature type="region of interest" description="Disordered" evidence="1">
    <location>
        <begin position="45"/>
        <end position="74"/>
    </location>
</feature>
<feature type="region of interest" description="Disordered" evidence="1">
    <location>
        <begin position="114"/>
        <end position="149"/>
    </location>
</feature>
<dbReference type="eggNOG" id="KOG3156">
    <property type="taxonomic scope" value="Eukaryota"/>
</dbReference>
<dbReference type="EMBL" id="DS985218">
    <property type="protein sequence ID" value="EEY18940.1"/>
    <property type="molecule type" value="Genomic_DNA"/>
</dbReference>
<accession>C9SJ17</accession>
<dbReference type="RefSeq" id="XP_003005443.1">
    <property type="nucleotide sequence ID" value="XM_003005397.1"/>
</dbReference>
<feature type="compositionally biased region" description="Low complexity" evidence="1">
    <location>
        <begin position="45"/>
        <end position="58"/>
    </location>
</feature>
<dbReference type="KEGG" id="val:VDBG_05049"/>
<evidence type="ECO:0000256" key="1">
    <source>
        <dbReference type="SAM" id="MobiDB-lite"/>
    </source>
</evidence>
<organism evidence="3">
    <name type="scientific">Verticillium alfalfae (strain VaMs.102 / ATCC MYA-4576 / FGSC 10136)</name>
    <name type="common">Verticillium wilt of alfalfa</name>
    <name type="synonym">Verticillium albo-atrum</name>
    <dbReference type="NCBI Taxonomy" id="526221"/>
    <lineage>
        <taxon>Eukaryota</taxon>
        <taxon>Fungi</taxon>
        <taxon>Dikarya</taxon>
        <taxon>Ascomycota</taxon>
        <taxon>Pezizomycotina</taxon>
        <taxon>Sordariomycetes</taxon>
        <taxon>Hypocreomycetidae</taxon>
        <taxon>Glomerellales</taxon>
        <taxon>Plectosphaerellaceae</taxon>
        <taxon>Verticillium</taxon>
    </lineage>
</organism>
<dbReference type="HOGENOM" id="CLU_1455444_0_0_1"/>
<protein>
    <submittedName>
        <fullName evidence="2">FMP32</fullName>
    </submittedName>
</protein>
<evidence type="ECO:0000313" key="2">
    <source>
        <dbReference type="EMBL" id="EEY18940.1"/>
    </source>
</evidence>
<keyword evidence="3" id="KW-1185">Reference proteome</keyword>
<dbReference type="GeneID" id="9532125"/>
<dbReference type="OrthoDB" id="889336at2759"/>
<dbReference type="Proteomes" id="UP000008698">
    <property type="component" value="Unassembled WGS sequence"/>
</dbReference>
<proteinExistence type="predicted"/>
<dbReference type="AlphaFoldDB" id="C9SJ17"/>
<gene>
    <name evidence="2" type="ORF">VDBG_05049</name>
</gene>
<evidence type="ECO:0000313" key="3">
    <source>
        <dbReference type="Proteomes" id="UP000008698"/>
    </source>
</evidence>